<evidence type="ECO:0000256" key="1">
    <source>
        <dbReference type="SAM" id="SignalP"/>
    </source>
</evidence>
<name>A0ABP7R974_9SPHI</name>
<organism evidence="5 6">
    <name type="scientific">Mucilaginibacter dorajii</name>
    <dbReference type="NCBI Taxonomy" id="692994"/>
    <lineage>
        <taxon>Bacteria</taxon>
        <taxon>Pseudomonadati</taxon>
        <taxon>Bacteroidota</taxon>
        <taxon>Sphingobacteriia</taxon>
        <taxon>Sphingobacteriales</taxon>
        <taxon>Sphingobacteriaceae</taxon>
        <taxon>Mucilaginibacter</taxon>
    </lineage>
</organism>
<keyword evidence="1" id="KW-0732">Signal</keyword>
<evidence type="ECO:0000313" key="5">
    <source>
        <dbReference type="EMBL" id="GAA3993452.1"/>
    </source>
</evidence>
<keyword evidence="6" id="KW-1185">Reference proteome</keyword>
<dbReference type="Pfam" id="PF17899">
    <property type="entry name" value="Peptidase_M61_N"/>
    <property type="match status" value="1"/>
</dbReference>
<dbReference type="Pfam" id="PF05299">
    <property type="entry name" value="Peptidase_M61"/>
    <property type="match status" value="1"/>
</dbReference>
<dbReference type="Gene3D" id="2.30.42.10">
    <property type="match status" value="1"/>
</dbReference>
<proteinExistence type="predicted"/>
<dbReference type="Gene3D" id="2.60.40.3650">
    <property type="match status" value="1"/>
</dbReference>
<evidence type="ECO:0000313" key="6">
    <source>
        <dbReference type="Proteomes" id="UP001500742"/>
    </source>
</evidence>
<dbReference type="PIRSF" id="PIRSF016493">
    <property type="entry name" value="Glycyl_aminpptds"/>
    <property type="match status" value="1"/>
</dbReference>
<feature type="domain" description="Peptidase M61 catalytic" evidence="2">
    <location>
        <begin position="297"/>
        <end position="414"/>
    </location>
</feature>
<dbReference type="InterPro" id="IPR007963">
    <property type="entry name" value="Peptidase_M61_catalytic"/>
</dbReference>
<feature type="chain" id="PRO_5045313929" evidence="1">
    <location>
        <begin position="27"/>
        <end position="631"/>
    </location>
</feature>
<accession>A0ABP7R974</accession>
<gene>
    <name evidence="5" type="ORF">GCM10022210_54250</name>
</gene>
<sequence length="631" mass="70593">MPVNQDYMKKRFLLAFATLFTSVAMAQQDAPKAIYYAISFPNAAHHEAEVTITIPQAPAEPLLLRMSRSSAGRYATHEFGKNIYNVAATDVNGKPLQLTQVEGDVYKIEDHPATVKVSYTLFGNYTDGTYTSIDLSHAHLNMPATFMWVAGLDKRALTFQFNDLEKYGWHVATQLKHEDKNVYSAPNMQYMMDCPTELSDYKVTSWEAVNPDNKKLKISLTVHSDDSQEVIDNFGKMVARMTQEEKAVFGEYPVYDYGEYTFISDINPAAAGDGMEHRNSTCITIPAPKVGGLENRLLGVFAHEYFHSWNVKRIRPKSLEPFNFEHANMSNELWFAEGFTQYYGELLLERSSFVKLDDYTWTIASLVNQVLNTPGAAKYPATQMSRYAVYADAGVSIDPNNNANDYTSYYTYGGAIALALDLRLRSDFNLTLDDYMHQVWISRGKVMKPYTVPDLQSDLAKVTGNAKFAAEFFKKYIAGIDKNNYEELLAKAGLVLRRVDPGKGWAGSLAATAARGRSGLARTANAEGLPIQSSTIMGTPVYKAGLDAGDVIMKVNGVAIKDQKGFDDQLTDKKPGDKLSVNYKNRTGDHETTITLEENPNFEVVTFEKAGKTLSKEQETFRNNWLQSKVK</sequence>
<evidence type="ECO:0000259" key="2">
    <source>
        <dbReference type="Pfam" id="PF05299"/>
    </source>
</evidence>
<dbReference type="SUPFAM" id="SSF55486">
    <property type="entry name" value="Metalloproteases ('zincins'), catalytic domain"/>
    <property type="match status" value="1"/>
</dbReference>
<comment type="caution">
    <text evidence="5">The sequence shown here is derived from an EMBL/GenBank/DDBJ whole genome shotgun (WGS) entry which is preliminary data.</text>
</comment>
<protein>
    <submittedName>
        <fullName evidence="5">M61 family metallopeptidase</fullName>
    </submittedName>
</protein>
<reference evidence="6" key="1">
    <citation type="journal article" date="2019" name="Int. J. Syst. Evol. Microbiol.">
        <title>The Global Catalogue of Microorganisms (GCM) 10K type strain sequencing project: providing services to taxonomists for standard genome sequencing and annotation.</title>
        <authorList>
            <consortium name="The Broad Institute Genomics Platform"/>
            <consortium name="The Broad Institute Genome Sequencing Center for Infectious Disease"/>
            <person name="Wu L."/>
            <person name="Ma J."/>
        </authorList>
    </citation>
    <scope>NUCLEOTIDE SEQUENCE [LARGE SCALE GENOMIC DNA]</scope>
    <source>
        <strain evidence="6">JCM 16601</strain>
    </source>
</reference>
<dbReference type="Proteomes" id="UP001500742">
    <property type="component" value="Unassembled WGS sequence"/>
</dbReference>
<feature type="domain" description="Peptidase M61 N-terminal" evidence="4">
    <location>
        <begin position="36"/>
        <end position="199"/>
    </location>
</feature>
<dbReference type="Gene3D" id="1.10.390.10">
    <property type="entry name" value="Neutral Protease Domain 2"/>
    <property type="match status" value="1"/>
</dbReference>
<dbReference type="InterPro" id="IPR036034">
    <property type="entry name" value="PDZ_sf"/>
</dbReference>
<dbReference type="Pfam" id="PF13180">
    <property type="entry name" value="PDZ_2"/>
    <property type="match status" value="1"/>
</dbReference>
<dbReference type="InterPro" id="IPR027268">
    <property type="entry name" value="Peptidase_M4/M1_CTD_sf"/>
</dbReference>
<dbReference type="SUPFAM" id="SSF50156">
    <property type="entry name" value="PDZ domain-like"/>
    <property type="match status" value="1"/>
</dbReference>
<evidence type="ECO:0000259" key="3">
    <source>
        <dbReference type="Pfam" id="PF13180"/>
    </source>
</evidence>
<feature type="signal peptide" evidence="1">
    <location>
        <begin position="1"/>
        <end position="26"/>
    </location>
</feature>
<evidence type="ECO:0000259" key="4">
    <source>
        <dbReference type="Pfam" id="PF17899"/>
    </source>
</evidence>
<feature type="domain" description="PDZ" evidence="3">
    <location>
        <begin position="536"/>
        <end position="590"/>
    </location>
</feature>
<dbReference type="InterPro" id="IPR040756">
    <property type="entry name" value="Peptidase_M61_N"/>
</dbReference>
<dbReference type="InterPro" id="IPR024191">
    <property type="entry name" value="Peptidase_M61"/>
</dbReference>
<dbReference type="EMBL" id="BAAAZC010000051">
    <property type="protein sequence ID" value="GAA3993452.1"/>
    <property type="molecule type" value="Genomic_DNA"/>
</dbReference>
<dbReference type="InterPro" id="IPR001478">
    <property type="entry name" value="PDZ"/>
</dbReference>